<evidence type="ECO:0000256" key="1">
    <source>
        <dbReference type="SAM" id="MobiDB-lite"/>
    </source>
</evidence>
<dbReference type="EMBL" id="MJUW02000016">
    <property type="protein sequence ID" value="OQD46978.1"/>
    <property type="molecule type" value="Genomic_DNA"/>
</dbReference>
<feature type="compositionally biased region" description="Basic and acidic residues" evidence="1">
    <location>
        <begin position="31"/>
        <end position="58"/>
    </location>
</feature>
<comment type="caution">
    <text evidence="2">The sequence shown here is derived from an EMBL/GenBank/DDBJ whole genome shotgun (WGS) entry which is preliminary data.</text>
</comment>
<sequence length="64" mass="7344">MEETITTALQQNEALRQGILKKAFEGRFVEQDPKDESASKLLERINAKRDETTNETRKKIIPKG</sequence>
<reference evidence="2 3" key="1">
    <citation type="journal article" date="2016" name="Genome Announc.">
        <title>Draft Genome Sequence of the Anaerobic Ammonium-Oxidizing Bacterium 'Candidatus Brocadia sp. 40'.</title>
        <authorList>
            <person name="Ali M."/>
            <person name="Haroon M.F."/>
            <person name="Narita Y."/>
            <person name="Zhang L."/>
            <person name="Rangel Shaw D."/>
            <person name="Okabe S."/>
            <person name="Saikaly P.E."/>
        </authorList>
    </citation>
    <scope>NUCLEOTIDE SEQUENCE [LARGE SCALE GENOMIC DNA]</scope>
    <source>
        <strain evidence="2 3">40</strain>
    </source>
</reference>
<keyword evidence="3" id="KW-1185">Reference proteome</keyword>
<evidence type="ECO:0000313" key="2">
    <source>
        <dbReference type="EMBL" id="OQD46978.1"/>
    </source>
</evidence>
<accession>A0A1V6M3K3</accession>
<feature type="region of interest" description="Disordered" evidence="1">
    <location>
        <begin position="31"/>
        <end position="64"/>
    </location>
</feature>
<proteinExistence type="predicted"/>
<name>A0A1V6M3K3_9BACT</name>
<dbReference type="AlphaFoldDB" id="A0A1V6M3K3"/>
<evidence type="ECO:0008006" key="4">
    <source>
        <dbReference type="Google" id="ProtNLM"/>
    </source>
</evidence>
<dbReference type="Proteomes" id="UP000242219">
    <property type="component" value="Unassembled WGS sequence"/>
</dbReference>
<organism evidence="2 3">
    <name type="scientific">Candidatus Brocadia sapporoensis</name>
    <dbReference type="NCBI Taxonomy" id="392547"/>
    <lineage>
        <taxon>Bacteria</taxon>
        <taxon>Pseudomonadati</taxon>
        <taxon>Planctomycetota</taxon>
        <taxon>Candidatus Brocadiia</taxon>
        <taxon>Candidatus Brocadiales</taxon>
        <taxon>Candidatus Brocadiaceae</taxon>
        <taxon>Candidatus Brocadia</taxon>
    </lineage>
</organism>
<dbReference type="RefSeq" id="WP_070065865.1">
    <property type="nucleotide sequence ID" value="NZ_MJUW02000016.1"/>
</dbReference>
<protein>
    <recommendedName>
        <fullName evidence="4">Restriction endonuclease subunit S</fullName>
    </recommendedName>
</protein>
<gene>
    <name evidence="2" type="ORF">BIY37_00370</name>
</gene>
<evidence type="ECO:0000313" key="3">
    <source>
        <dbReference type="Proteomes" id="UP000242219"/>
    </source>
</evidence>